<dbReference type="GO" id="GO:0005634">
    <property type="term" value="C:nucleus"/>
    <property type="evidence" value="ECO:0007669"/>
    <property type="project" value="UniProtKB-SubCell"/>
</dbReference>
<keyword evidence="8" id="KW-1185">Reference proteome</keyword>
<dbReference type="InterPro" id="IPR044837">
    <property type="entry name" value="REM16-like"/>
</dbReference>
<dbReference type="CDD" id="cd10017">
    <property type="entry name" value="B3_DNA"/>
    <property type="match status" value="1"/>
</dbReference>
<dbReference type="AlphaFoldDB" id="A0AAW0JA63"/>
<evidence type="ECO:0000256" key="3">
    <source>
        <dbReference type="ARBA" id="ARBA00023125"/>
    </source>
</evidence>
<gene>
    <name evidence="7" type="primary">VRN1_47</name>
    <name evidence="7" type="ORF">CFP56_035131</name>
</gene>
<evidence type="ECO:0000256" key="2">
    <source>
        <dbReference type="ARBA" id="ARBA00023015"/>
    </source>
</evidence>
<dbReference type="Gene3D" id="2.40.330.10">
    <property type="entry name" value="DNA-binding pseudobarrel domain"/>
    <property type="match status" value="1"/>
</dbReference>
<dbReference type="PANTHER" id="PTHR31391:SF4">
    <property type="entry name" value="B3 DOMAIN-CONTAINING PROTEIN OS03G0184500"/>
    <property type="match status" value="1"/>
</dbReference>
<evidence type="ECO:0000256" key="4">
    <source>
        <dbReference type="ARBA" id="ARBA00023163"/>
    </source>
</evidence>
<feature type="non-terminal residue" evidence="7">
    <location>
        <position position="279"/>
    </location>
</feature>
<dbReference type="InterPro" id="IPR015300">
    <property type="entry name" value="DNA-bd_pseudobarrel_sf"/>
</dbReference>
<organism evidence="7 8">
    <name type="scientific">Quercus suber</name>
    <name type="common">Cork oak</name>
    <dbReference type="NCBI Taxonomy" id="58331"/>
    <lineage>
        <taxon>Eukaryota</taxon>
        <taxon>Viridiplantae</taxon>
        <taxon>Streptophyta</taxon>
        <taxon>Embryophyta</taxon>
        <taxon>Tracheophyta</taxon>
        <taxon>Spermatophyta</taxon>
        <taxon>Magnoliopsida</taxon>
        <taxon>eudicotyledons</taxon>
        <taxon>Gunneridae</taxon>
        <taxon>Pentapetalae</taxon>
        <taxon>rosids</taxon>
        <taxon>fabids</taxon>
        <taxon>Fagales</taxon>
        <taxon>Fagaceae</taxon>
        <taxon>Quercus</taxon>
    </lineage>
</organism>
<proteinExistence type="predicted"/>
<evidence type="ECO:0000256" key="5">
    <source>
        <dbReference type="ARBA" id="ARBA00023242"/>
    </source>
</evidence>
<reference evidence="7 8" key="1">
    <citation type="journal article" date="2018" name="Sci. Data">
        <title>The draft genome sequence of cork oak.</title>
        <authorList>
            <person name="Ramos A.M."/>
            <person name="Usie A."/>
            <person name="Barbosa P."/>
            <person name="Barros P.M."/>
            <person name="Capote T."/>
            <person name="Chaves I."/>
            <person name="Simoes F."/>
            <person name="Abreu I."/>
            <person name="Carrasquinho I."/>
            <person name="Faro C."/>
            <person name="Guimaraes J.B."/>
            <person name="Mendonca D."/>
            <person name="Nobrega F."/>
            <person name="Rodrigues L."/>
            <person name="Saibo N.J.M."/>
            <person name="Varela M.C."/>
            <person name="Egas C."/>
            <person name="Matos J."/>
            <person name="Miguel C.M."/>
            <person name="Oliveira M.M."/>
            <person name="Ricardo C.P."/>
            <person name="Goncalves S."/>
        </authorList>
    </citation>
    <scope>NUCLEOTIDE SEQUENCE [LARGE SCALE GENOMIC DNA]</scope>
    <source>
        <strain evidence="8">cv. HL8</strain>
    </source>
</reference>
<dbReference type="Proteomes" id="UP000237347">
    <property type="component" value="Unassembled WGS sequence"/>
</dbReference>
<dbReference type="SMART" id="SM01019">
    <property type="entry name" value="B3"/>
    <property type="match status" value="1"/>
</dbReference>
<name>A0AAW0JA63_QUESU</name>
<sequence>MVDSSLPKLMHKLFRDAMCIHVSVDGYRDSGWYLWLRFNSAELSYATLDDPYGGIWQVGLKKADNNIWSRNLVGSLSFHVLIFDKTATGIQYPPIKNSIQAAEKLKPKNPSFMGISRPHNKVYVPAEFFTKYIIGKQIVTLQCLVLLPPIKTYSATRFGKGWGAFSKDNNLEQGDVCVFEVIERKPIVLSVSILYSWLTIRVRMLCILGNGALQMDAYLCIDMRCEAIEQHMQHCEYQCSNGGQLTPKIIMNQFRDALPPTKRCIGKGCTSMYSRERGW</sequence>
<dbReference type="PANTHER" id="PTHR31391">
    <property type="entry name" value="B3 DOMAIN-CONTAINING PROTEIN OS11G0197600-RELATED"/>
    <property type="match status" value="1"/>
</dbReference>
<keyword evidence="2" id="KW-0805">Transcription regulation</keyword>
<dbReference type="SUPFAM" id="SSF101936">
    <property type="entry name" value="DNA-binding pseudobarrel domain"/>
    <property type="match status" value="1"/>
</dbReference>
<keyword evidence="3" id="KW-0238">DNA-binding</keyword>
<comment type="caution">
    <text evidence="7">The sequence shown here is derived from an EMBL/GenBank/DDBJ whole genome shotgun (WGS) entry which is preliminary data.</text>
</comment>
<protein>
    <submittedName>
        <fullName evidence="7">B3 domain-containing transcription factor vrn1</fullName>
    </submittedName>
</protein>
<feature type="domain" description="TF-B3" evidence="6">
    <location>
        <begin position="158"/>
        <end position="197"/>
    </location>
</feature>
<dbReference type="EMBL" id="PKMF04000623">
    <property type="protein sequence ID" value="KAK7823727.1"/>
    <property type="molecule type" value="Genomic_DNA"/>
</dbReference>
<comment type="subcellular location">
    <subcellularLocation>
        <location evidence="1">Nucleus</location>
    </subcellularLocation>
</comment>
<keyword evidence="4" id="KW-0804">Transcription</keyword>
<dbReference type="GO" id="GO:0003677">
    <property type="term" value="F:DNA binding"/>
    <property type="evidence" value="ECO:0007669"/>
    <property type="project" value="UniProtKB-KW"/>
</dbReference>
<dbReference type="InterPro" id="IPR003340">
    <property type="entry name" value="B3_DNA-bd"/>
</dbReference>
<evidence type="ECO:0000313" key="8">
    <source>
        <dbReference type="Proteomes" id="UP000237347"/>
    </source>
</evidence>
<keyword evidence="5" id="KW-0539">Nucleus</keyword>
<accession>A0AAW0JA63</accession>
<evidence type="ECO:0000313" key="7">
    <source>
        <dbReference type="EMBL" id="KAK7823727.1"/>
    </source>
</evidence>
<evidence type="ECO:0000256" key="1">
    <source>
        <dbReference type="ARBA" id="ARBA00004123"/>
    </source>
</evidence>
<evidence type="ECO:0000259" key="6">
    <source>
        <dbReference type="PROSITE" id="PS50863"/>
    </source>
</evidence>
<dbReference type="PROSITE" id="PS50863">
    <property type="entry name" value="B3"/>
    <property type="match status" value="1"/>
</dbReference>